<proteinExistence type="predicted"/>
<dbReference type="EMBL" id="CP042434">
    <property type="protein sequence ID" value="QEC71409.1"/>
    <property type="molecule type" value="Genomic_DNA"/>
</dbReference>
<organism evidence="3 4">
    <name type="scientific">Arachidicoccus ginsenosidivorans</name>
    <dbReference type="NCBI Taxonomy" id="496057"/>
    <lineage>
        <taxon>Bacteria</taxon>
        <taxon>Pseudomonadati</taxon>
        <taxon>Bacteroidota</taxon>
        <taxon>Chitinophagia</taxon>
        <taxon>Chitinophagales</taxon>
        <taxon>Chitinophagaceae</taxon>
        <taxon>Arachidicoccus</taxon>
    </lineage>
</organism>
<feature type="region of interest" description="Disordered" evidence="1">
    <location>
        <begin position="1"/>
        <end position="25"/>
    </location>
</feature>
<feature type="transmembrane region" description="Helical" evidence="2">
    <location>
        <begin position="89"/>
        <end position="106"/>
    </location>
</feature>
<feature type="compositionally biased region" description="Basic and acidic residues" evidence="1">
    <location>
        <begin position="1"/>
        <end position="19"/>
    </location>
</feature>
<keyword evidence="2" id="KW-1133">Transmembrane helix</keyword>
<sequence length="391" mass="42166">MQDLKNNDANKNLGDHGGDNRPNSFDQELRRLLADAEVSPDDALMDKMFARLQMGERAVEKDHDKSRPAQVKPPVKLARGLRLSFKSKLSYAAAVGAILIMLTIGIKELGKKDTVILPPEGLTVLNQPTTPRVTDQNGQTDAKVNTNQGAKTDMVTASATLTAKSNEGLEEPKKALKKEVQRDVQKDVQRDVQKESQQDIAALKKPRNNTGTDNGVVTAGRSIKNTTDLASGATKDKAVIARANGKGKGVNQINNATGQVENKSLTDAVASGLTKMDGHNGATQTAGLALQRQKKTTMDANESAIAHTDQQAQTIVTSSLDVDQLTAKDYNQTVLADHKTHVRRNRKKGGFFRGLVQKISNGAKSISEDVVTQDEDKTVINIGIVAITAYK</sequence>
<evidence type="ECO:0000313" key="4">
    <source>
        <dbReference type="Proteomes" id="UP000321291"/>
    </source>
</evidence>
<keyword evidence="2" id="KW-0812">Transmembrane</keyword>
<dbReference type="Proteomes" id="UP000321291">
    <property type="component" value="Chromosome"/>
</dbReference>
<keyword evidence="4" id="KW-1185">Reference proteome</keyword>
<name>A0A5B8VJC2_9BACT</name>
<reference evidence="3 4" key="1">
    <citation type="journal article" date="2017" name="Int. J. Syst. Evol. Microbiol.">
        <title>Arachidicoccus ginsenosidivorans sp. nov., with ginsenoside-converting activity isolated from ginseng cultivating soil.</title>
        <authorList>
            <person name="Siddiqi M.Z."/>
            <person name="Aslam Z."/>
            <person name="Im W.T."/>
        </authorList>
    </citation>
    <scope>NUCLEOTIDE SEQUENCE [LARGE SCALE GENOMIC DNA]</scope>
    <source>
        <strain evidence="3 4">Gsoil 809</strain>
    </source>
</reference>
<dbReference type="OrthoDB" id="10021518at2"/>
<gene>
    <name evidence="3" type="ORF">FSB73_06720</name>
</gene>
<evidence type="ECO:0000256" key="2">
    <source>
        <dbReference type="SAM" id="Phobius"/>
    </source>
</evidence>
<protein>
    <submittedName>
        <fullName evidence="3">Uncharacterized protein</fullName>
    </submittedName>
</protein>
<evidence type="ECO:0000313" key="3">
    <source>
        <dbReference type="EMBL" id="QEC71409.1"/>
    </source>
</evidence>
<accession>A0A5B8VJC2</accession>
<evidence type="ECO:0000256" key="1">
    <source>
        <dbReference type="SAM" id="MobiDB-lite"/>
    </source>
</evidence>
<dbReference type="AlphaFoldDB" id="A0A5B8VJC2"/>
<keyword evidence="2" id="KW-0472">Membrane</keyword>
<dbReference type="KEGG" id="agi:FSB73_06720"/>
<dbReference type="RefSeq" id="WP_146780768.1">
    <property type="nucleotide sequence ID" value="NZ_CP042434.1"/>
</dbReference>